<organism evidence="1 3">
    <name type="scientific">Treponema phagedenis</name>
    <dbReference type="NCBI Taxonomy" id="162"/>
    <lineage>
        <taxon>Bacteria</taxon>
        <taxon>Pseudomonadati</taxon>
        <taxon>Spirochaetota</taxon>
        <taxon>Spirochaetia</taxon>
        <taxon>Spirochaetales</taxon>
        <taxon>Treponemataceae</taxon>
        <taxon>Treponema</taxon>
    </lineage>
</organism>
<dbReference type="OrthoDB" id="7929987at2"/>
<evidence type="ECO:0000313" key="3">
    <source>
        <dbReference type="Proteomes" id="UP000042527"/>
    </source>
</evidence>
<dbReference type="AlphaFoldDB" id="A0A0B7GWB4"/>
<evidence type="ECO:0000313" key="1">
    <source>
        <dbReference type="EMBL" id="CEM61265.1"/>
    </source>
</evidence>
<dbReference type="RefSeq" id="WP_024752336.1">
    <property type="nucleotide sequence ID" value="NZ_CDNC01000008.1"/>
</dbReference>
<gene>
    <name evidence="2" type="ORF">FUT82_12620</name>
    <name evidence="1" type="ORF">TPHV1_160066</name>
</gene>
<keyword evidence="3" id="KW-1185">Reference proteome</keyword>
<dbReference type="InterPro" id="IPR027417">
    <property type="entry name" value="P-loop_NTPase"/>
</dbReference>
<dbReference type="Gene3D" id="3.40.50.300">
    <property type="entry name" value="P-loop containing nucleotide triphosphate hydrolases"/>
    <property type="match status" value="1"/>
</dbReference>
<dbReference type="GeneID" id="57752557"/>
<dbReference type="Proteomes" id="UP000042527">
    <property type="component" value="Unassembled WGS sequence"/>
</dbReference>
<dbReference type="SUPFAM" id="SSF52540">
    <property type="entry name" value="P-loop containing nucleoside triphosphate hydrolases"/>
    <property type="match status" value="1"/>
</dbReference>
<dbReference type="Pfam" id="PF13189">
    <property type="entry name" value="Cytidylate_kin2"/>
    <property type="match status" value="1"/>
</dbReference>
<reference evidence="3" key="1">
    <citation type="submission" date="2015-01" db="EMBL/GenBank/DDBJ databases">
        <authorList>
            <person name="Manzoor Shahid"/>
            <person name="Zubair Saima"/>
        </authorList>
    </citation>
    <scope>NUCLEOTIDE SEQUENCE [LARGE SCALE GENOMIC DNA]</scope>
    <source>
        <strain evidence="3">V1</strain>
    </source>
</reference>
<dbReference type="Proteomes" id="UP000323594">
    <property type="component" value="Chromosome"/>
</dbReference>
<protein>
    <submittedName>
        <fullName evidence="1">Phospholipid-binding domain protein</fullName>
    </submittedName>
    <submittedName>
        <fullName evidence="2">Phospholipid-binding protein</fullName>
    </submittedName>
</protein>
<proteinExistence type="predicted"/>
<dbReference type="EMBL" id="CDNC01000008">
    <property type="protein sequence ID" value="CEM61265.1"/>
    <property type="molecule type" value="Genomic_DNA"/>
</dbReference>
<evidence type="ECO:0000313" key="2">
    <source>
        <dbReference type="EMBL" id="QEJ98756.1"/>
    </source>
</evidence>
<reference evidence="2 4" key="3">
    <citation type="submission" date="2019-08" db="EMBL/GenBank/DDBJ databases">
        <authorList>
            <person name="Kuhnert P."/>
        </authorList>
    </citation>
    <scope>NUCLEOTIDE SEQUENCE [LARGE SCALE GENOMIC DNA]</scope>
    <source>
        <strain evidence="2 4">B36.5</strain>
    </source>
</reference>
<sequence>MAIITISRQIASYGDETAAELAKLLGYEFVDRKSLEADLIKLGVPESSLQKYDEKKPTFWASLLRDRDEYFDYLREAVYEHAQKGNTIFIGRGGFALLRGIPGCYSVRLVASEHTRVERLMNEFNWPEKKAKELMIESDTNREGFHKCFFNVVHDDPAVHHIVINTDFVDHKTAANIIKYACSQTVSAKEEEKGGEHIADLLHGQKIINHIAFDLKLPIYFLDAEVSETEIVLHGVADSASLIEQALVVANDMAKGKPVRSSISMVNEYKPYP</sequence>
<dbReference type="EMBL" id="CP042817">
    <property type="protein sequence ID" value="QEJ98756.1"/>
    <property type="molecule type" value="Genomic_DNA"/>
</dbReference>
<name>A0A0B7GWB4_TREPH</name>
<evidence type="ECO:0000313" key="4">
    <source>
        <dbReference type="Proteomes" id="UP000323594"/>
    </source>
</evidence>
<reference evidence="1" key="2">
    <citation type="submission" date="2015-01" db="EMBL/GenBank/DDBJ databases">
        <authorList>
            <person name="Xiang T."/>
            <person name="Song Y."/>
            <person name="Huang L."/>
            <person name="Wang B."/>
            <person name="Wu P."/>
        </authorList>
    </citation>
    <scope>NUCLEOTIDE SEQUENCE [LARGE SCALE GENOMIC DNA]</scope>
    <source>
        <strain evidence="1">V1</strain>
    </source>
</reference>
<accession>A0A0B7GWB4</accession>